<feature type="region of interest" description="Disordered" evidence="1">
    <location>
        <begin position="163"/>
        <end position="191"/>
    </location>
</feature>
<dbReference type="GO" id="GO:0003677">
    <property type="term" value="F:DNA binding"/>
    <property type="evidence" value="ECO:0007669"/>
    <property type="project" value="UniProtKB-KW"/>
</dbReference>
<proteinExistence type="predicted"/>
<dbReference type="SUPFAM" id="SSF47413">
    <property type="entry name" value="lambda repressor-like DNA-binding domains"/>
    <property type="match status" value="1"/>
</dbReference>
<gene>
    <name evidence="3" type="ORF">FHS13_004210</name>
</gene>
<dbReference type="EMBL" id="JACHJO010000017">
    <property type="protein sequence ID" value="MBB6122221.1"/>
    <property type="molecule type" value="Genomic_DNA"/>
</dbReference>
<feature type="region of interest" description="Disordered" evidence="1">
    <location>
        <begin position="285"/>
        <end position="325"/>
    </location>
</feature>
<comment type="caution">
    <text evidence="3">The sequence shown here is derived from an EMBL/GenBank/DDBJ whole genome shotgun (WGS) entry which is preliminary data.</text>
</comment>
<evidence type="ECO:0000256" key="1">
    <source>
        <dbReference type="SAM" id="MobiDB-lite"/>
    </source>
</evidence>
<dbReference type="InterPro" id="IPR001387">
    <property type="entry name" value="Cro/C1-type_HTH"/>
</dbReference>
<feature type="compositionally biased region" description="Basic residues" evidence="1">
    <location>
        <begin position="514"/>
        <end position="525"/>
    </location>
</feature>
<dbReference type="AlphaFoldDB" id="A0A841J1L8"/>
<name>A0A841J1L8_9ACTN</name>
<dbReference type="RefSeq" id="WP_184293657.1">
    <property type="nucleotide sequence ID" value="NZ_JACHJO010000017.1"/>
</dbReference>
<dbReference type="InterPro" id="IPR010982">
    <property type="entry name" value="Lambda_DNA-bd_dom_sf"/>
</dbReference>
<sequence length="622" mass="65919">MARGKGLPLDPGRLRAARTAAGLSQRQVAEMLGTTRQQLIRYESGAERPEVTRLAALAAAVGVGVGDLVDPGSLPAGLAGLRVQAGLTLAAAADAVRAQLPAGAGIACSRPVLAAAERGVLPPSWAPPPAAGMVQGALGVAYGAGGEQVAAAWSETFGAAAATDQEAEGAGSVNGTPAEGVSETTPPAEVPVPPRSAELPVCPYSPSELHAAHVKDHGNGVYQVRVDHTPQGWVRRDGPGRWSYAAHDPDTGRPRTWTPVLASSPTRARAVEALLSAPGPLWSAPMPGLEEGAPRPVTPPSGAVELPFGNDGQELTTPPQRPGPAPARVEVVVRRFSAVVNGHVQVRYHVHVDGAWIGTIHHRADWDLQTGWVFQAHLSSAEQAQLTPAEQAAPDALSTQPDLADAVPELLAAHYGHQLEITSLWGERTDLPLRPRDMEQWELRRGRVSGREDIYVRSRCWGWLQPATGGGFTAHTVDGPVPHSLSPTREEAALALWTHLYAPLPPPNLGERAHTKRRLRPRAKKDRPLCPYTPAELARVHLVEDPASEKGARLYQATAHDGTVLGFVWRSGKTWRSCAPQRGRMPQPPPVVPAAPTRAAALERLLAQPGPLWADPADTIVH</sequence>
<reference evidence="3 4" key="1">
    <citation type="submission" date="2020-08" db="EMBL/GenBank/DDBJ databases">
        <title>Genomic Encyclopedia of Type Strains, Phase III (KMG-III): the genomes of soil and plant-associated and newly described type strains.</title>
        <authorList>
            <person name="Whitman W."/>
        </authorList>
    </citation>
    <scope>NUCLEOTIDE SEQUENCE [LARGE SCALE GENOMIC DNA]</scope>
    <source>
        <strain evidence="3 4">CECT 8712</strain>
    </source>
</reference>
<dbReference type="Gene3D" id="1.10.260.40">
    <property type="entry name" value="lambda repressor-like DNA-binding domains"/>
    <property type="match status" value="1"/>
</dbReference>
<keyword evidence="4" id="KW-1185">Reference proteome</keyword>
<dbReference type="SMART" id="SM00530">
    <property type="entry name" value="HTH_XRE"/>
    <property type="match status" value="1"/>
</dbReference>
<dbReference type="CDD" id="cd00093">
    <property type="entry name" value="HTH_XRE"/>
    <property type="match status" value="1"/>
</dbReference>
<evidence type="ECO:0000313" key="4">
    <source>
        <dbReference type="Proteomes" id="UP000536604"/>
    </source>
</evidence>
<dbReference type="Proteomes" id="UP000536604">
    <property type="component" value="Unassembled WGS sequence"/>
</dbReference>
<dbReference type="Pfam" id="PF01381">
    <property type="entry name" value="HTH_3"/>
    <property type="match status" value="1"/>
</dbReference>
<evidence type="ECO:0000259" key="2">
    <source>
        <dbReference type="PROSITE" id="PS50943"/>
    </source>
</evidence>
<keyword evidence="3" id="KW-0238">DNA-binding</keyword>
<dbReference type="PROSITE" id="PS50943">
    <property type="entry name" value="HTH_CROC1"/>
    <property type="match status" value="1"/>
</dbReference>
<feature type="domain" description="HTH cro/C1-type" evidence="2">
    <location>
        <begin position="14"/>
        <end position="68"/>
    </location>
</feature>
<organism evidence="3 4">
    <name type="scientific">Nocardiopsis algeriensis</name>
    <dbReference type="NCBI Taxonomy" id="1478215"/>
    <lineage>
        <taxon>Bacteria</taxon>
        <taxon>Bacillati</taxon>
        <taxon>Actinomycetota</taxon>
        <taxon>Actinomycetes</taxon>
        <taxon>Streptosporangiales</taxon>
        <taxon>Nocardiopsidaceae</taxon>
        <taxon>Nocardiopsis</taxon>
    </lineage>
</organism>
<protein>
    <submittedName>
        <fullName evidence="3">DNA-binding XRE family transcriptional regulator</fullName>
    </submittedName>
</protein>
<evidence type="ECO:0000313" key="3">
    <source>
        <dbReference type="EMBL" id="MBB6122221.1"/>
    </source>
</evidence>
<accession>A0A841J1L8</accession>
<feature type="region of interest" description="Disordered" evidence="1">
    <location>
        <begin position="508"/>
        <end position="528"/>
    </location>
</feature>